<dbReference type="Proteomes" id="UP000887540">
    <property type="component" value="Unplaced"/>
</dbReference>
<evidence type="ECO:0000259" key="3">
    <source>
        <dbReference type="PROSITE" id="PS50157"/>
    </source>
</evidence>
<keyword evidence="1" id="KW-0863">Zinc-finger</keyword>
<dbReference type="PANTHER" id="PTHR33936:SF25">
    <property type="entry name" value="C2H2-TYPE DOMAIN-CONTAINING PROTEIN"/>
    <property type="match status" value="1"/>
</dbReference>
<protein>
    <submittedName>
        <fullName evidence="5">C2H2-type domain-containing protein</fullName>
    </submittedName>
</protein>
<dbReference type="PANTHER" id="PTHR33936">
    <property type="entry name" value="PROTEIN CBG17840"/>
    <property type="match status" value="1"/>
</dbReference>
<organism evidence="4 5">
    <name type="scientific">Acrobeloides nanus</name>
    <dbReference type="NCBI Taxonomy" id="290746"/>
    <lineage>
        <taxon>Eukaryota</taxon>
        <taxon>Metazoa</taxon>
        <taxon>Ecdysozoa</taxon>
        <taxon>Nematoda</taxon>
        <taxon>Chromadorea</taxon>
        <taxon>Rhabditida</taxon>
        <taxon>Tylenchina</taxon>
        <taxon>Cephalobomorpha</taxon>
        <taxon>Cephaloboidea</taxon>
        <taxon>Cephalobidae</taxon>
        <taxon>Acrobeloides</taxon>
    </lineage>
</organism>
<dbReference type="PROSITE" id="PS00028">
    <property type="entry name" value="ZINC_FINGER_C2H2_1"/>
    <property type="match status" value="2"/>
</dbReference>
<dbReference type="InterPro" id="IPR052797">
    <property type="entry name" value="RegFact_GeneExpr_CellDeath"/>
</dbReference>
<dbReference type="PROSITE" id="PS50157">
    <property type="entry name" value="ZINC_FINGER_C2H2_2"/>
    <property type="match status" value="1"/>
</dbReference>
<evidence type="ECO:0000313" key="5">
    <source>
        <dbReference type="WBParaSite" id="ACRNAN_scaffold161.g11465.t1"/>
    </source>
</evidence>
<dbReference type="WBParaSite" id="ACRNAN_scaffold161.g11465.t1">
    <property type="protein sequence ID" value="ACRNAN_scaffold161.g11465.t1"/>
    <property type="gene ID" value="ACRNAN_scaffold161.g11465"/>
</dbReference>
<name>A0A914CXV4_9BILA</name>
<keyword evidence="1" id="KW-0862">Zinc</keyword>
<evidence type="ECO:0000313" key="4">
    <source>
        <dbReference type="Proteomes" id="UP000887540"/>
    </source>
</evidence>
<feature type="compositionally biased region" description="Polar residues" evidence="2">
    <location>
        <begin position="18"/>
        <end position="28"/>
    </location>
</feature>
<dbReference type="Gene3D" id="3.30.160.60">
    <property type="entry name" value="Classic Zinc Finger"/>
    <property type="match status" value="1"/>
</dbReference>
<evidence type="ECO:0000256" key="2">
    <source>
        <dbReference type="SAM" id="MobiDB-lite"/>
    </source>
</evidence>
<dbReference type="InterPro" id="IPR013087">
    <property type="entry name" value="Znf_C2H2_type"/>
</dbReference>
<sequence length="501" mass="57703">MHHIPHTESPKKPLNDAKPSQTKSSIPTSVAHRVQKQYRCKICGKLVSSGRSCRIHIKDYHPKLAENISSYMPIRCPVATCGSGFLRREQLVTHASEAHTTEGASFSTIKKNFPSENDFVNWKNQLELNSNASFTKTKSESANIYAYFNCSRDVPLFMHSKLLGAGRKNLRWQRRHCTAYLHVRKKGDALVVTGCIDHLGHDDFTGLVPLSEQDRHYLLSLLREGISKSEIIRRVRAKFPTKNHRLYFLSFSDLSRLVQTYKIPYNRQLDDAGILEDERQNDSDSSDDEANYNQAKLFTNIGKVPVYDARDFPIVGEVEPSSMKHPLLHELSKLKETIHSIERNINQQTDFKDLDRVAEVLHKTNILLRDKLGITQAYTSSAMDEMPVIQEEVVETSDEPIPENYYEMEEVEFYDDSVLNQLQGLDKHKKSKRIQDQFFMLYSTKQKQHHKVKIDFIDDRYVQDVDNGINQIRITSEVVQLMFSGHVVRIPTVKLYAIHTV</sequence>
<keyword evidence="1" id="KW-0479">Metal-binding</keyword>
<feature type="region of interest" description="Disordered" evidence="2">
    <location>
        <begin position="1"/>
        <end position="30"/>
    </location>
</feature>
<proteinExistence type="predicted"/>
<dbReference type="GO" id="GO:0008270">
    <property type="term" value="F:zinc ion binding"/>
    <property type="evidence" value="ECO:0007669"/>
    <property type="project" value="UniProtKB-KW"/>
</dbReference>
<keyword evidence="4" id="KW-1185">Reference proteome</keyword>
<accession>A0A914CXV4</accession>
<evidence type="ECO:0000256" key="1">
    <source>
        <dbReference type="PROSITE-ProRule" id="PRU00042"/>
    </source>
</evidence>
<dbReference type="SMART" id="SM00355">
    <property type="entry name" value="ZnF_C2H2"/>
    <property type="match status" value="2"/>
</dbReference>
<feature type="domain" description="C2H2-type" evidence="3">
    <location>
        <begin position="74"/>
        <end position="104"/>
    </location>
</feature>
<dbReference type="AlphaFoldDB" id="A0A914CXV4"/>
<reference evidence="5" key="1">
    <citation type="submission" date="2022-11" db="UniProtKB">
        <authorList>
            <consortium name="WormBaseParasite"/>
        </authorList>
    </citation>
    <scope>IDENTIFICATION</scope>
</reference>
<feature type="compositionally biased region" description="Basic and acidic residues" evidence="2">
    <location>
        <begin position="1"/>
        <end position="15"/>
    </location>
</feature>